<evidence type="ECO:0000259" key="2">
    <source>
        <dbReference type="Pfam" id="PF00534"/>
    </source>
</evidence>
<keyword evidence="1" id="KW-0808">Transferase</keyword>
<evidence type="ECO:0008006" key="5">
    <source>
        <dbReference type="Google" id="ProtNLM"/>
    </source>
</evidence>
<evidence type="ECO:0000259" key="3">
    <source>
        <dbReference type="Pfam" id="PF13439"/>
    </source>
</evidence>
<feature type="domain" description="Glycosyl transferase family 1" evidence="2">
    <location>
        <begin position="90"/>
        <end position="250"/>
    </location>
</feature>
<dbReference type="EMBL" id="UINC01054139">
    <property type="protein sequence ID" value="SVB71489.1"/>
    <property type="molecule type" value="Genomic_DNA"/>
</dbReference>
<organism evidence="4">
    <name type="scientific">marine metagenome</name>
    <dbReference type="NCBI Taxonomy" id="408172"/>
    <lineage>
        <taxon>unclassified sequences</taxon>
        <taxon>metagenomes</taxon>
        <taxon>ecological metagenomes</taxon>
    </lineage>
</organism>
<dbReference type="InterPro" id="IPR028098">
    <property type="entry name" value="Glyco_trans_4-like_N"/>
</dbReference>
<dbReference type="Pfam" id="PF13439">
    <property type="entry name" value="Glyco_transf_4"/>
    <property type="match status" value="1"/>
</dbReference>
<evidence type="ECO:0000313" key="4">
    <source>
        <dbReference type="EMBL" id="SVB71489.1"/>
    </source>
</evidence>
<gene>
    <name evidence="4" type="ORF">METZ01_LOCUS224343</name>
</gene>
<protein>
    <recommendedName>
        <fullName evidence="5">Glycosyl transferase family 1 domain-containing protein</fullName>
    </recommendedName>
</protein>
<reference evidence="4" key="1">
    <citation type="submission" date="2018-05" db="EMBL/GenBank/DDBJ databases">
        <authorList>
            <person name="Lanie J.A."/>
            <person name="Ng W.-L."/>
            <person name="Kazmierczak K.M."/>
            <person name="Andrzejewski T.M."/>
            <person name="Davidsen T.M."/>
            <person name="Wayne K.J."/>
            <person name="Tettelin H."/>
            <person name="Glass J.I."/>
            <person name="Rusch D."/>
            <person name="Podicherti R."/>
            <person name="Tsui H.-C.T."/>
            <person name="Winkler M.E."/>
        </authorList>
    </citation>
    <scope>NUCLEOTIDE SEQUENCE</scope>
</reference>
<dbReference type="Pfam" id="PF00534">
    <property type="entry name" value="Glycos_transf_1"/>
    <property type="match status" value="1"/>
</dbReference>
<dbReference type="PANTHER" id="PTHR46401">
    <property type="entry name" value="GLYCOSYLTRANSFERASE WBBK-RELATED"/>
    <property type="match status" value="1"/>
</dbReference>
<dbReference type="Gene3D" id="3.40.50.2000">
    <property type="entry name" value="Glycogen Phosphorylase B"/>
    <property type="match status" value="2"/>
</dbReference>
<name>A0A382G9C4_9ZZZZ</name>
<dbReference type="InterPro" id="IPR001296">
    <property type="entry name" value="Glyco_trans_1"/>
</dbReference>
<dbReference type="GO" id="GO:0016757">
    <property type="term" value="F:glycosyltransferase activity"/>
    <property type="evidence" value="ECO:0007669"/>
    <property type="project" value="InterPro"/>
</dbReference>
<dbReference type="PANTHER" id="PTHR46401:SF2">
    <property type="entry name" value="GLYCOSYLTRANSFERASE WBBK-RELATED"/>
    <property type="match status" value="1"/>
</dbReference>
<dbReference type="SUPFAM" id="SSF53756">
    <property type="entry name" value="UDP-Glycosyltransferase/glycogen phosphorylase"/>
    <property type="match status" value="1"/>
</dbReference>
<dbReference type="AlphaFoldDB" id="A0A382G9C4"/>
<proteinExistence type="predicted"/>
<sequence>MIHSAYYNMSQACRHLLAKGTPHIITVHDLIHELFDEKENQILETRSRILQNAKAIIAVSNNTKVDLLKVYPSIAENKVFVIHHGLDGDAWSPSTDSAGKDNYLLYVGHREGYKNFEILLPTLKTLRRKYDLKLIVVGPKPSISERQLICEHKLDSHIKFHWEVSDDKLSVLYSRCLAFVYPSLYEGFGFPLIESMARGAIPIASKSSCLPEVLGEAGIIVKPSCSKSMVEAVSKIIENENFKKSLETASFKRSKEFSCKKEIYKTIQVYEKVLHKEIGQLEWANSLDRSTSL</sequence>
<evidence type="ECO:0000256" key="1">
    <source>
        <dbReference type="ARBA" id="ARBA00022679"/>
    </source>
</evidence>
<dbReference type="CDD" id="cd03809">
    <property type="entry name" value="GT4_MtfB-like"/>
    <property type="match status" value="1"/>
</dbReference>
<accession>A0A382G9C4</accession>
<dbReference type="GO" id="GO:0009103">
    <property type="term" value="P:lipopolysaccharide biosynthetic process"/>
    <property type="evidence" value="ECO:0007669"/>
    <property type="project" value="TreeGrafter"/>
</dbReference>
<feature type="domain" description="Glycosyltransferase subfamily 4-like N-terminal" evidence="3">
    <location>
        <begin position="2"/>
        <end position="87"/>
    </location>
</feature>